<dbReference type="AlphaFoldDB" id="A0AAX1L808"/>
<dbReference type="Proteomes" id="UP000617681">
    <property type="component" value="Chromosome"/>
</dbReference>
<dbReference type="RefSeq" id="WP_081446669.1">
    <property type="nucleotide sequence ID" value="NZ_CP069534.1"/>
</dbReference>
<dbReference type="PANTHER" id="PTHR43566:SF2">
    <property type="entry name" value="DUF4143 DOMAIN-CONTAINING PROTEIN"/>
    <property type="match status" value="1"/>
</dbReference>
<sequence>MIDYVDRVADEILADALSRAGAVLVEGPKGCGKTETARQAAKSEVRVDVDPRVEIAMGIDPALVLDGDTPRLVDEWQVQPLLWDTARHLVDDRQEKGQFIFTGSTASGEQAARHSGAGRFARVRMRTMTLFETGDSTGTVSLQNLAAGEEIRAVESSMNISTLFERMCRGGWPTNLELTLAQAQANNRDYARTIAEVDIRTPDGAKRDPEKVMKVLRSLSRGLATEMSVATIAKDTGINWETVSDYLDSLQRIFISEDQLAWSQNLRSRTPLRKAPKRHLTDPALALAVLNVSPEALVKNLPFAGQVFESFVVHELRALTARPVYHARLEDGMEVDALVEMDDAILAVEIKLGHSKEVVDGAAANLLKFAKLLDGNVVPVVITGSGLSYQRLDGVNVVAIDALAR</sequence>
<dbReference type="Pfam" id="PF13173">
    <property type="entry name" value="AAA_14"/>
    <property type="match status" value="1"/>
</dbReference>
<feature type="domain" description="DUF4143" evidence="2">
    <location>
        <begin position="198"/>
        <end position="352"/>
    </location>
</feature>
<dbReference type="InterPro" id="IPR011335">
    <property type="entry name" value="Restrct_endonuc-II-like"/>
</dbReference>
<dbReference type="Pfam" id="PF13635">
    <property type="entry name" value="DUF4143"/>
    <property type="match status" value="1"/>
</dbReference>
<accession>A0AAX1L808</accession>
<dbReference type="SUPFAM" id="SSF52980">
    <property type="entry name" value="Restriction endonuclease-like"/>
    <property type="match status" value="1"/>
</dbReference>
<dbReference type="EMBL" id="CP069534">
    <property type="protein sequence ID" value="QRP70400.1"/>
    <property type="molecule type" value="Genomic_DNA"/>
</dbReference>
<keyword evidence="3" id="KW-0547">Nucleotide-binding</keyword>
<dbReference type="PANTHER" id="PTHR43566">
    <property type="entry name" value="CONSERVED PROTEIN"/>
    <property type="match status" value="1"/>
</dbReference>
<name>A0AAX1L808_9CORY</name>
<organism evidence="3 4">
    <name type="scientific">Corynebacterium glucuronolyticum</name>
    <dbReference type="NCBI Taxonomy" id="39791"/>
    <lineage>
        <taxon>Bacteria</taxon>
        <taxon>Bacillati</taxon>
        <taxon>Actinomycetota</taxon>
        <taxon>Actinomycetes</taxon>
        <taxon>Mycobacteriales</taxon>
        <taxon>Corynebacteriaceae</taxon>
        <taxon>Corynebacterium</taxon>
    </lineage>
</organism>
<dbReference type="InterPro" id="IPR025420">
    <property type="entry name" value="DUF4143"/>
</dbReference>
<evidence type="ECO:0000313" key="4">
    <source>
        <dbReference type="Proteomes" id="UP000617681"/>
    </source>
</evidence>
<dbReference type="GO" id="GO:0005524">
    <property type="term" value="F:ATP binding"/>
    <property type="evidence" value="ECO:0007669"/>
    <property type="project" value="UniProtKB-KW"/>
</dbReference>
<keyword evidence="3" id="KW-0067">ATP-binding</keyword>
<reference evidence="3" key="1">
    <citation type="submission" date="2021-02" db="EMBL/GenBank/DDBJ databases">
        <title>FDA dAtabase for Regulatory Grade micrObial Sequences (FDA-ARGOS): Supporting development and validation of Infectious Disease Dx tests.</title>
        <authorList>
            <person name="Sproer C."/>
            <person name="Gronow S."/>
            <person name="Severitt S."/>
            <person name="Schroder I."/>
            <person name="Tallon L."/>
            <person name="Sadzewicz L."/>
            <person name="Zhao X."/>
            <person name="Boylan J."/>
            <person name="Ott S."/>
            <person name="Bowen H."/>
            <person name="Vavikolanu K."/>
            <person name="Mehta A."/>
            <person name="Aluvathingal J."/>
            <person name="Nadendla S."/>
            <person name="Lowell S."/>
            <person name="Myers T."/>
            <person name="Yan Y."/>
            <person name="Sichtig H."/>
        </authorList>
    </citation>
    <scope>NUCLEOTIDE SEQUENCE</scope>
    <source>
        <strain evidence="3">FDAARGOS_1191</strain>
    </source>
</reference>
<dbReference type="InterPro" id="IPR041682">
    <property type="entry name" value="AAA_14"/>
</dbReference>
<evidence type="ECO:0000259" key="1">
    <source>
        <dbReference type="Pfam" id="PF13173"/>
    </source>
</evidence>
<evidence type="ECO:0000259" key="2">
    <source>
        <dbReference type="Pfam" id="PF13635"/>
    </source>
</evidence>
<evidence type="ECO:0000313" key="3">
    <source>
        <dbReference type="EMBL" id="QRP70400.1"/>
    </source>
</evidence>
<feature type="domain" description="AAA" evidence="1">
    <location>
        <begin position="22"/>
        <end position="132"/>
    </location>
</feature>
<proteinExistence type="predicted"/>
<gene>
    <name evidence="3" type="ORF">I6J21_11710</name>
</gene>
<protein>
    <submittedName>
        <fullName evidence="3">ATP-binding protein</fullName>
    </submittedName>
</protein>